<evidence type="ECO:0000313" key="4">
    <source>
        <dbReference type="Proteomes" id="UP000295632"/>
    </source>
</evidence>
<dbReference type="Gene3D" id="3.90.70.10">
    <property type="entry name" value="Cysteine proteinases"/>
    <property type="match status" value="1"/>
</dbReference>
<comment type="caution">
    <text evidence="3">The sequence shown here is derived from an EMBL/GenBank/DDBJ whole genome shotgun (WGS) entry which is preliminary data.</text>
</comment>
<gene>
    <name evidence="3" type="ORF">EV213_109160</name>
</gene>
<organism evidence="3 4">
    <name type="scientific">Aureibacillus halotolerans</name>
    <dbReference type="NCBI Taxonomy" id="1508390"/>
    <lineage>
        <taxon>Bacteria</taxon>
        <taxon>Bacillati</taxon>
        <taxon>Bacillota</taxon>
        <taxon>Bacilli</taxon>
        <taxon>Bacillales</taxon>
        <taxon>Bacillaceae</taxon>
        <taxon>Aureibacillus</taxon>
    </lineage>
</organism>
<feature type="domain" description="Peptidase C39-like" evidence="2">
    <location>
        <begin position="88"/>
        <end position="253"/>
    </location>
</feature>
<feature type="transmembrane region" description="Helical" evidence="1">
    <location>
        <begin position="6"/>
        <end position="26"/>
    </location>
</feature>
<keyword evidence="1" id="KW-0472">Membrane</keyword>
<evidence type="ECO:0000313" key="3">
    <source>
        <dbReference type="EMBL" id="TDQ38791.1"/>
    </source>
</evidence>
<reference evidence="3 4" key="1">
    <citation type="submission" date="2019-03" db="EMBL/GenBank/DDBJ databases">
        <title>Genomic Encyclopedia of Type Strains, Phase IV (KMG-IV): sequencing the most valuable type-strain genomes for metagenomic binning, comparative biology and taxonomic classification.</title>
        <authorList>
            <person name="Goeker M."/>
        </authorList>
    </citation>
    <scope>NUCLEOTIDE SEQUENCE [LARGE SCALE GENOMIC DNA]</scope>
    <source>
        <strain evidence="3 4">DSM 28697</strain>
    </source>
</reference>
<protein>
    <submittedName>
        <fullName evidence="3">Uncharacterized protein YvpB</fullName>
    </submittedName>
</protein>
<dbReference type="Proteomes" id="UP000295632">
    <property type="component" value="Unassembled WGS sequence"/>
</dbReference>
<evidence type="ECO:0000256" key="1">
    <source>
        <dbReference type="SAM" id="Phobius"/>
    </source>
</evidence>
<feature type="transmembrane region" description="Helical" evidence="1">
    <location>
        <begin position="33"/>
        <end position="50"/>
    </location>
</feature>
<keyword evidence="1" id="KW-0812">Transmembrane</keyword>
<name>A0A4R6TYV3_9BACI</name>
<sequence>MILPQWLLLISAVLTAFLAIMLIVFARKSLKSFTVLVVVIAAGAGTAYLSQNEPWITKIFASDKPVSTPLSKYAHSTKQPPHPTEVLLDVPIIRQYPELPRGCEVTSLAMLLQYESINVDKLELAQAVAKDTTPYKKINGQTHFGNPHVGFVGSMTDLSQPGFGVYQGPIHDLAEVYAPGKTVNLTGSTFSNLLAYVGKGHPVWVITNVTFDELPASEFTTWQTASGPFTTTYREHSVVITGYSSHYVYVNDPIDGQKNKKLPLEPFRNAWQQMGSQAIAVPN</sequence>
<keyword evidence="4" id="KW-1185">Reference proteome</keyword>
<dbReference type="PANTHER" id="PTHR37806:SF1">
    <property type="entry name" value="PEPTIDASE C39-LIKE DOMAIN-CONTAINING PROTEIN"/>
    <property type="match status" value="1"/>
</dbReference>
<accession>A0A4R6TYV3</accession>
<proteinExistence type="predicted"/>
<dbReference type="OrthoDB" id="1164310at2"/>
<dbReference type="InterPro" id="IPR039564">
    <property type="entry name" value="Peptidase_C39-like"/>
</dbReference>
<dbReference type="EMBL" id="SNYJ01000009">
    <property type="protein sequence ID" value="TDQ38791.1"/>
    <property type="molecule type" value="Genomic_DNA"/>
</dbReference>
<dbReference type="RefSeq" id="WP_133580838.1">
    <property type="nucleotide sequence ID" value="NZ_SNYJ01000009.1"/>
</dbReference>
<dbReference type="PANTHER" id="PTHR37806">
    <property type="entry name" value="LMO0724 PROTEIN"/>
    <property type="match status" value="1"/>
</dbReference>
<dbReference type="AlphaFoldDB" id="A0A4R6TYV3"/>
<dbReference type="Pfam" id="PF13529">
    <property type="entry name" value="Peptidase_C39_2"/>
    <property type="match status" value="1"/>
</dbReference>
<keyword evidence="1" id="KW-1133">Transmembrane helix</keyword>
<evidence type="ECO:0000259" key="2">
    <source>
        <dbReference type="Pfam" id="PF13529"/>
    </source>
</evidence>